<evidence type="ECO:0000259" key="7">
    <source>
        <dbReference type="Pfam" id="PF02769"/>
    </source>
</evidence>
<evidence type="ECO:0000313" key="9">
    <source>
        <dbReference type="EMBL" id="ACY76057.1"/>
    </source>
</evidence>
<keyword evidence="4" id="KW-0547">Nucleotide-binding</keyword>
<dbReference type="Pfam" id="PF00586">
    <property type="entry name" value="AIRS"/>
    <property type="match status" value="1"/>
</dbReference>
<name>Q58MH8_BPPRM</name>
<dbReference type="Gene3D" id="3.90.650.10">
    <property type="entry name" value="PurM-like C-terminal domain"/>
    <property type="match status" value="1"/>
</dbReference>
<keyword evidence="5" id="KW-0067">ATP-binding</keyword>
<proteinExistence type="inferred from homology"/>
<dbReference type="GO" id="GO:0004637">
    <property type="term" value="F:phosphoribosylamine-glycine ligase activity"/>
    <property type="evidence" value="ECO:0007669"/>
    <property type="project" value="TreeGrafter"/>
</dbReference>
<dbReference type="InterPro" id="IPR036676">
    <property type="entry name" value="PurM-like_C_sf"/>
</dbReference>
<reference evidence="9 11" key="2">
    <citation type="submission" date="2009-10" db="EMBL/GenBank/DDBJ databases">
        <title>The Genome Sequence of Prochlorococcus phage P-SSM2.</title>
        <authorList>
            <consortium name="The Broad Institute Genome Sequencing Platform"/>
            <person name="Henn M.R."/>
            <person name="Sullivan M.S."/>
            <person name="Osburne M.S."/>
            <person name="Levin J."/>
            <person name="Malboeuf C."/>
            <person name="Casali M."/>
            <person name="Russ C."/>
            <person name="Lennon N."/>
            <person name="Chapman S.B."/>
            <person name="Erlich R."/>
            <person name="Young S.K."/>
            <person name="Koehrsen M."/>
            <person name="Yandava C."/>
            <person name="Zeng Q."/>
            <person name="Alvarado L."/>
            <person name="Anderson S."/>
            <person name="Berlin A."/>
            <person name="Borenstein D."/>
            <person name="Chen Z."/>
            <person name="Engels R."/>
            <person name="Freedman E."/>
            <person name="Gellesch M."/>
            <person name="Goldberg J."/>
            <person name="Green L."/>
            <person name="Griggs A."/>
            <person name="Gujja S."/>
            <person name="Heilman E.R."/>
            <person name="Heiman D."/>
            <person name="Hepburn T."/>
            <person name="Howarth C."/>
            <person name="Jen D."/>
            <person name="Larson L."/>
            <person name="Lewis B."/>
            <person name="Mehta T."/>
            <person name="Park D."/>
            <person name="Pearson M."/>
            <person name="Richards J."/>
            <person name="Rizzolo K."/>
            <person name="Roberts A."/>
            <person name="Ryan E."/>
            <person name="Saif S."/>
            <person name="Shea T."/>
            <person name="Shenoy N."/>
            <person name="Sisk P."/>
            <person name="Stolte C."/>
            <person name="Sykes S."/>
            <person name="Walk T."/>
            <person name="White J."/>
            <person name="Yu Q."/>
            <person name="Coleman M.L."/>
            <person name="Huang K.H."/>
            <person name="Weigele P.R."/>
            <person name="DeFrancesco A.S."/>
            <person name="Kern S.E."/>
            <person name="Thompson L.R."/>
            <person name="Fu R."/>
            <person name="Hombeck B."/>
            <person name="Chisholm S.W."/>
            <person name="Haas B."/>
            <person name="Nusbaum C."/>
            <person name="Birren B."/>
        </authorList>
    </citation>
    <scope>NUCLEOTIDE SEQUENCE [LARGE SCALE GENOMIC DNA]</scope>
    <source>
        <strain evidence="9">P-SSM2</strain>
    </source>
</reference>
<dbReference type="PANTHER" id="PTHR10520">
    <property type="entry name" value="TRIFUNCTIONAL PURINE BIOSYNTHETIC PROTEIN ADENOSINE-3-RELATED"/>
    <property type="match status" value="1"/>
</dbReference>
<evidence type="ECO:0000256" key="4">
    <source>
        <dbReference type="ARBA" id="ARBA00022741"/>
    </source>
</evidence>
<organism evidence="8 10">
    <name type="scientific">Prochlorococcus phage P-SSM2</name>
    <dbReference type="NCBI Taxonomy" id="268746"/>
    <lineage>
        <taxon>Viruses</taxon>
        <taxon>Duplodnaviria</taxon>
        <taxon>Heunggongvirae</taxon>
        <taxon>Uroviricota</taxon>
        <taxon>Caudoviricetes</taxon>
        <taxon>Pantevenvirales</taxon>
        <taxon>Kyanoviridae</taxon>
        <taxon>Salacisavirus</taxon>
        <taxon>Salacisavirus pssm2</taxon>
    </lineage>
</organism>
<dbReference type="CDD" id="cd02196">
    <property type="entry name" value="PurM"/>
    <property type="match status" value="1"/>
</dbReference>
<dbReference type="EMBL" id="AY939844">
    <property type="protein sequence ID" value="AAX44554.1"/>
    <property type="molecule type" value="Genomic_DNA"/>
</dbReference>
<gene>
    <name evidence="8" type="primary">purM</name>
    <name evidence="9" type="ORF">PCMG_00181</name>
    <name evidence="8" type="ORF">PSSM2_176</name>
</gene>
<feature type="domain" description="PurM-like C-terminal" evidence="7">
    <location>
        <begin position="176"/>
        <end position="329"/>
    </location>
</feature>
<keyword evidence="10" id="KW-1185">Reference proteome</keyword>
<dbReference type="SUPFAM" id="SSF55326">
    <property type="entry name" value="PurM N-terminal domain-like"/>
    <property type="match status" value="1"/>
</dbReference>
<dbReference type="PANTHER" id="PTHR10520:SF12">
    <property type="entry name" value="TRIFUNCTIONAL PURINE BIOSYNTHETIC PROTEIN ADENOSINE-3"/>
    <property type="match status" value="1"/>
</dbReference>
<evidence type="ECO:0000256" key="5">
    <source>
        <dbReference type="ARBA" id="ARBA00022840"/>
    </source>
</evidence>
<protein>
    <recommendedName>
        <fullName evidence="2">phosphoribosylformylglycinamidine cyclo-ligase</fullName>
        <ecNumber evidence="2">6.3.3.1</ecNumber>
    </recommendedName>
</protein>
<reference evidence="8 10" key="1">
    <citation type="journal article" date="2005" name="PLoS Biol.">
        <title>Three Prochlorococcus cyanophage genomes: signature features and ecological interpretations.</title>
        <authorList>
            <person name="Sullivan M.B."/>
            <person name="Coleman M.L."/>
            <person name="Weigele P."/>
            <person name="Rohwer F."/>
            <person name="Chisholm S.W."/>
        </authorList>
    </citation>
    <scope>NUCLEOTIDE SEQUENCE</scope>
</reference>
<evidence type="ECO:0000313" key="8">
    <source>
        <dbReference type="EMBL" id="AAX44554.1"/>
    </source>
</evidence>
<dbReference type="InterPro" id="IPR010918">
    <property type="entry name" value="PurM-like_C_dom"/>
</dbReference>
<dbReference type="GO" id="GO:0005524">
    <property type="term" value="F:ATP binding"/>
    <property type="evidence" value="ECO:0007669"/>
    <property type="project" value="UniProtKB-KW"/>
</dbReference>
<dbReference type="GO" id="GO:0004641">
    <property type="term" value="F:phosphoribosylformylglycinamidine cyclo-ligase activity"/>
    <property type="evidence" value="ECO:0007669"/>
    <property type="project" value="UniProtKB-EC"/>
</dbReference>
<feature type="domain" description="PurM-like N-terminal" evidence="6">
    <location>
        <begin position="63"/>
        <end position="164"/>
    </location>
</feature>
<dbReference type="UniPathway" id="UPA00074">
    <property type="reaction ID" value="UER00129"/>
</dbReference>
<dbReference type="RefSeq" id="YP_214408.1">
    <property type="nucleotide sequence ID" value="NC_006883.2"/>
</dbReference>
<dbReference type="InterPro" id="IPR016188">
    <property type="entry name" value="PurM-like_N"/>
</dbReference>
<dbReference type="NCBIfam" id="TIGR00878">
    <property type="entry name" value="purM"/>
    <property type="match status" value="1"/>
</dbReference>
<dbReference type="HAMAP" id="MF_00741">
    <property type="entry name" value="AIRS"/>
    <property type="match status" value="1"/>
</dbReference>
<reference evidence="8 10" key="3">
    <citation type="journal article" date="2010" name="Environ. Microbiol.">
        <title>Genomic analysis of oceanic cyanobacterial myoviruses compared with T4-like myoviruses from diverse hosts and environments.</title>
        <authorList>
            <person name="Sullivan M.B."/>
            <person name="Huang K.H."/>
            <person name="Ignacio-Espinoza J.C."/>
            <person name="Berlin A.M."/>
            <person name="Kelly L."/>
            <person name="Weigele P.R."/>
            <person name="DeFrancesco A.S."/>
            <person name="Kern S.E."/>
            <person name="Thompson L.R."/>
            <person name="Young S."/>
            <person name="Yandava C."/>
            <person name="Fu R."/>
            <person name="Krastins B."/>
            <person name="Chase M."/>
            <person name="Sarracino D."/>
            <person name="Osburne M.S."/>
            <person name="Henn M.R."/>
            <person name="Chisholm S.W."/>
        </authorList>
    </citation>
    <scope>NUCLEOTIDE SEQUENCE [LARGE SCALE GENOMIC DNA]</scope>
</reference>
<dbReference type="InterPro" id="IPR036921">
    <property type="entry name" value="PurM-like_N_sf"/>
</dbReference>
<evidence type="ECO:0000256" key="3">
    <source>
        <dbReference type="ARBA" id="ARBA00022598"/>
    </source>
</evidence>
<dbReference type="KEGG" id="vg:3294290"/>
<dbReference type="GO" id="GO:0046084">
    <property type="term" value="P:adenine biosynthetic process"/>
    <property type="evidence" value="ECO:0007669"/>
    <property type="project" value="TreeGrafter"/>
</dbReference>
<dbReference type="EC" id="6.3.3.1" evidence="2"/>
<dbReference type="OrthoDB" id="4681at10239"/>
<comment type="pathway">
    <text evidence="1">Purine metabolism; IMP biosynthesis via de novo pathway; 5-amino-1-(5-phospho-D-ribosyl)imidazole from N(2)-formyl-N(1)-(5-phospho-D-ribosyl)glycinamide: step 2/2.</text>
</comment>
<dbReference type="InterPro" id="IPR004733">
    <property type="entry name" value="PurM_cligase"/>
</dbReference>
<dbReference type="Gene3D" id="3.30.1330.10">
    <property type="entry name" value="PurM-like, N-terminal domain"/>
    <property type="match status" value="1"/>
</dbReference>
<sequence length="331" mass="36398">MANRNWDDPLDFKEEGIVLDYKTAGVDIDAGNKFVEDLKTKVPNLGGFGGMIKVPSGYEEPILVSGTDGVGTKIDIAQAANDYTTIGIDLVAMCVNDIITCGAKPLYFLDYISTQKLDDKIPDIMTGIIKGCEIAGMDLLGGETAEHPQYQMKIDLAGFCTGIVEKKKIIDGSVIKPSDRIIGLASSGVHSNGYSIINYLARRLKLGYYSHPELLTPTTIYAPVVERLLNEVEEVYGMSHITGGGIPENLPRCLPKGLKAHVDWNAWSVPEIFLEIQRQGNMDELEMRRVFNLGIGYCVIVPANRAELTMDIIRGEGIECWEIGEVYEDKC</sequence>
<dbReference type="GeneID" id="3294290"/>
<dbReference type="Proteomes" id="UP000000991">
    <property type="component" value="Segment"/>
</dbReference>
<dbReference type="EMBL" id="GU071092">
    <property type="protein sequence ID" value="ACY76057.1"/>
    <property type="molecule type" value="Genomic_DNA"/>
</dbReference>
<accession>Q58MH8</accession>
<keyword evidence="3 9" id="KW-0436">Ligase</keyword>
<dbReference type="GO" id="GO:0006189">
    <property type="term" value="P:'de novo' IMP biosynthetic process"/>
    <property type="evidence" value="ECO:0007669"/>
    <property type="project" value="UniProtKB-UniPathway"/>
</dbReference>
<dbReference type="Proteomes" id="UP000013923">
    <property type="component" value="Genome"/>
</dbReference>
<evidence type="ECO:0000313" key="11">
    <source>
        <dbReference type="Proteomes" id="UP000013923"/>
    </source>
</evidence>
<evidence type="ECO:0000256" key="1">
    <source>
        <dbReference type="ARBA" id="ARBA00004686"/>
    </source>
</evidence>
<evidence type="ECO:0000256" key="2">
    <source>
        <dbReference type="ARBA" id="ARBA00013047"/>
    </source>
</evidence>
<dbReference type="Pfam" id="PF02769">
    <property type="entry name" value="AIRS_C"/>
    <property type="match status" value="1"/>
</dbReference>
<dbReference type="SUPFAM" id="SSF56042">
    <property type="entry name" value="PurM C-terminal domain-like"/>
    <property type="match status" value="1"/>
</dbReference>
<organismHost>
    <name type="scientific">Prochlorococcus</name>
    <dbReference type="NCBI Taxonomy" id="1218"/>
</organismHost>
<evidence type="ECO:0000313" key="10">
    <source>
        <dbReference type="Proteomes" id="UP000000991"/>
    </source>
</evidence>
<evidence type="ECO:0000259" key="6">
    <source>
        <dbReference type="Pfam" id="PF00586"/>
    </source>
</evidence>